<keyword evidence="2" id="KW-1185">Reference proteome</keyword>
<accession>A0A0E0EKI4</accession>
<organism evidence="1">
    <name type="scientific">Oryza meridionalis</name>
    <dbReference type="NCBI Taxonomy" id="40149"/>
    <lineage>
        <taxon>Eukaryota</taxon>
        <taxon>Viridiplantae</taxon>
        <taxon>Streptophyta</taxon>
        <taxon>Embryophyta</taxon>
        <taxon>Tracheophyta</taxon>
        <taxon>Spermatophyta</taxon>
        <taxon>Magnoliopsida</taxon>
        <taxon>Liliopsida</taxon>
        <taxon>Poales</taxon>
        <taxon>Poaceae</taxon>
        <taxon>BOP clade</taxon>
        <taxon>Oryzoideae</taxon>
        <taxon>Oryzeae</taxon>
        <taxon>Oryzinae</taxon>
        <taxon>Oryza</taxon>
    </lineage>
</organism>
<dbReference type="HOGENOM" id="CLU_1985247_0_0_1"/>
<dbReference type="STRING" id="40149.A0A0E0EKI4"/>
<dbReference type="EnsemblPlants" id="OMERI08G09540.1">
    <property type="protein sequence ID" value="OMERI08G09540.1"/>
    <property type="gene ID" value="OMERI08G09540"/>
</dbReference>
<evidence type="ECO:0000313" key="1">
    <source>
        <dbReference type="EnsemblPlants" id="OMERI08G09540.1"/>
    </source>
</evidence>
<dbReference type="Gramene" id="OMERI08G09530.1">
    <property type="protein sequence ID" value="OMERI08G09530.1"/>
    <property type="gene ID" value="OMERI08G09530"/>
</dbReference>
<reference evidence="1" key="1">
    <citation type="submission" date="2015-04" db="UniProtKB">
        <authorList>
            <consortium name="EnsemblPlants"/>
        </authorList>
    </citation>
    <scope>IDENTIFICATION</scope>
</reference>
<sequence>MVVLVHHQAYWSNLPNEDAMVLQDESTDTRHAKTDLIYMHRRPLQAIRTPSRVVLVDTDDAGRARCYVARDSDDLRLLRSDDYVASLIAVLPESRIRSLCCFNDGEDYPVFDGFLRLPPDLRGACARAVIDRNHGVQNIVAN</sequence>
<protein>
    <submittedName>
        <fullName evidence="1">Uncharacterized protein</fullName>
    </submittedName>
</protein>
<name>A0A0E0EKI4_9ORYZ</name>
<dbReference type="Gramene" id="OMERI08G09540.1">
    <property type="protein sequence ID" value="OMERI08G09540.1"/>
    <property type="gene ID" value="OMERI08G09540"/>
</dbReference>
<proteinExistence type="predicted"/>
<reference evidence="1" key="2">
    <citation type="submission" date="2018-05" db="EMBL/GenBank/DDBJ databases">
        <title>OmerRS3 (Oryza meridionalis Reference Sequence Version 3).</title>
        <authorList>
            <person name="Zhang J."/>
            <person name="Kudrna D."/>
            <person name="Lee S."/>
            <person name="Talag J."/>
            <person name="Welchert J."/>
            <person name="Wing R.A."/>
        </authorList>
    </citation>
    <scope>NUCLEOTIDE SEQUENCE [LARGE SCALE GENOMIC DNA]</scope>
    <source>
        <strain evidence="1">OR44</strain>
    </source>
</reference>
<dbReference type="Proteomes" id="UP000008021">
    <property type="component" value="Chromosome 8"/>
</dbReference>
<evidence type="ECO:0000313" key="2">
    <source>
        <dbReference type="Proteomes" id="UP000008021"/>
    </source>
</evidence>
<dbReference type="EnsemblPlants" id="OMERI08G09530.1">
    <property type="protein sequence ID" value="OMERI08G09530.1"/>
    <property type="gene ID" value="OMERI08G09530"/>
</dbReference>
<dbReference type="AlphaFoldDB" id="A0A0E0EKI4"/>